<name>A0A151S0H5_CAJCA</name>
<dbReference type="PANTHER" id="PTHR11439:SF498">
    <property type="entry name" value="DNAK FAMILY PROTEIN"/>
    <property type="match status" value="1"/>
</dbReference>
<gene>
    <name evidence="1" type="ORF">KK1_030005</name>
</gene>
<dbReference type="PANTHER" id="PTHR11439">
    <property type="entry name" value="GAG-POL-RELATED RETROTRANSPOSON"/>
    <property type="match status" value="1"/>
</dbReference>
<feature type="non-terminal residue" evidence="1">
    <location>
        <position position="1"/>
    </location>
</feature>
<protein>
    <recommendedName>
        <fullName evidence="3">Retrovirus-related Pol polyprotein from transposon TNT 1-94</fullName>
    </recommendedName>
</protein>
<organism evidence="1 2">
    <name type="scientific">Cajanus cajan</name>
    <name type="common">Pigeon pea</name>
    <name type="synonym">Cajanus indicus</name>
    <dbReference type="NCBI Taxonomy" id="3821"/>
    <lineage>
        <taxon>Eukaryota</taxon>
        <taxon>Viridiplantae</taxon>
        <taxon>Streptophyta</taxon>
        <taxon>Embryophyta</taxon>
        <taxon>Tracheophyta</taxon>
        <taxon>Spermatophyta</taxon>
        <taxon>Magnoliopsida</taxon>
        <taxon>eudicotyledons</taxon>
        <taxon>Gunneridae</taxon>
        <taxon>Pentapetalae</taxon>
        <taxon>rosids</taxon>
        <taxon>fabids</taxon>
        <taxon>Fabales</taxon>
        <taxon>Fabaceae</taxon>
        <taxon>Papilionoideae</taxon>
        <taxon>50 kb inversion clade</taxon>
        <taxon>NPAAA clade</taxon>
        <taxon>indigoferoid/millettioid clade</taxon>
        <taxon>Phaseoleae</taxon>
        <taxon>Cajanus</taxon>
    </lineage>
</organism>
<dbReference type="AlphaFoldDB" id="A0A151S0H5"/>
<accession>A0A151S0H5</accession>
<reference evidence="1" key="1">
    <citation type="journal article" date="2012" name="Nat. Biotechnol.">
        <title>Draft genome sequence of pigeonpea (Cajanus cajan), an orphan legume crop of resource-poor farmers.</title>
        <authorList>
            <person name="Varshney R.K."/>
            <person name="Chen W."/>
            <person name="Li Y."/>
            <person name="Bharti A.K."/>
            <person name="Saxena R.K."/>
            <person name="Schlueter J.A."/>
            <person name="Donoghue M.T."/>
            <person name="Azam S."/>
            <person name="Fan G."/>
            <person name="Whaley A.M."/>
            <person name="Farmer A.D."/>
            <person name="Sheridan J."/>
            <person name="Iwata A."/>
            <person name="Tuteja R."/>
            <person name="Penmetsa R.V."/>
            <person name="Wu W."/>
            <person name="Upadhyaya H.D."/>
            <person name="Yang S.P."/>
            <person name="Shah T."/>
            <person name="Saxena K.B."/>
            <person name="Michael T."/>
            <person name="McCombie W.R."/>
            <person name="Yang B."/>
            <person name="Zhang G."/>
            <person name="Yang H."/>
            <person name="Wang J."/>
            <person name="Spillane C."/>
            <person name="Cook D.R."/>
            <person name="May G.D."/>
            <person name="Xu X."/>
            <person name="Jackson S.A."/>
        </authorList>
    </citation>
    <scope>NUCLEOTIDE SEQUENCE [LARGE SCALE GENOMIC DNA]</scope>
</reference>
<dbReference type="CDD" id="cd09272">
    <property type="entry name" value="RNase_HI_RT_Ty1"/>
    <property type="match status" value="1"/>
</dbReference>
<evidence type="ECO:0000313" key="1">
    <source>
        <dbReference type="EMBL" id="KYP48313.1"/>
    </source>
</evidence>
<dbReference type="Gramene" id="C.cajan_29775.t">
    <property type="protein sequence ID" value="C.cajan_29775.t"/>
    <property type="gene ID" value="C.cajan_29775"/>
</dbReference>
<dbReference type="EMBL" id="KQ483503">
    <property type="protein sequence ID" value="KYP48313.1"/>
    <property type="molecule type" value="Genomic_DNA"/>
</dbReference>
<evidence type="ECO:0008006" key="3">
    <source>
        <dbReference type="Google" id="ProtNLM"/>
    </source>
</evidence>
<sequence>LLNFKSCSTPMDNSLCLHQDSSAPLDDPLPYKRLVDRLIYLTSSRLDIVFTTQQLSQFMVSPTQSHFQAAMRVVYYLKTCPGKDLFFISWKMKKQSTISRSSTEEEYKALVSATCELQWFVYLVHGLQVPCDKCHVLYCDS</sequence>
<proteinExistence type="predicted"/>
<keyword evidence="2" id="KW-1185">Reference proteome</keyword>
<evidence type="ECO:0000313" key="2">
    <source>
        <dbReference type="Proteomes" id="UP000075243"/>
    </source>
</evidence>
<dbReference type="Proteomes" id="UP000075243">
    <property type="component" value="Unassembled WGS sequence"/>
</dbReference>